<dbReference type="Proteomes" id="UP001183535">
    <property type="component" value="Unassembled WGS sequence"/>
</dbReference>
<comment type="caution">
    <text evidence="3">The sequence shown here is derived from an EMBL/GenBank/DDBJ whole genome shotgun (WGS) entry which is preliminary data.</text>
</comment>
<dbReference type="InterPro" id="IPR025326">
    <property type="entry name" value="DUF4232"/>
</dbReference>
<feature type="signal peptide" evidence="1">
    <location>
        <begin position="1"/>
        <end position="21"/>
    </location>
</feature>
<dbReference type="RefSeq" id="WP_093835797.1">
    <property type="nucleotide sequence ID" value="NZ_JAVRES010000031.1"/>
</dbReference>
<evidence type="ECO:0000256" key="1">
    <source>
        <dbReference type="SAM" id="SignalP"/>
    </source>
</evidence>
<dbReference type="EMBL" id="JAVRES010000031">
    <property type="protein sequence ID" value="MDT0439749.1"/>
    <property type="molecule type" value="Genomic_DNA"/>
</dbReference>
<name>A0ABD5F1P8_9ACTN</name>
<dbReference type="Pfam" id="PF14016">
    <property type="entry name" value="DUF4232"/>
    <property type="match status" value="1"/>
</dbReference>
<dbReference type="PROSITE" id="PS51257">
    <property type="entry name" value="PROKAR_LIPOPROTEIN"/>
    <property type="match status" value="1"/>
</dbReference>
<evidence type="ECO:0000259" key="2">
    <source>
        <dbReference type="Pfam" id="PF14016"/>
    </source>
</evidence>
<protein>
    <submittedName>
        <fullName evidence="3">DUF4232 domain-containing protein</fullName>
    </submittedName>
</protein>
<sequence length="178" mass="17363">MRATRLTVAALAATLLLTACGSGGSGGSGGSDDDAKNEAGGACALTGVGVQVDAGAAPKAGDTGNVTVTITNHGAECTVTGFPAVRLKASGTTADVPEDKAATAQKVTLAKDATASFTLTYVRGATGGDKSLAVRTGEFSLPGATARHSFPWSYGDVALKGGASTPDASVTPFQQAGD</sequence>
<keyword evidence="1" id="KW-0732">Signal</keyword>
<evidence type="ECO:0000313" key="3">
    <source>
        <dbReference type="EMBL" id="MDT0439749.1"/>
    </source>
</evidence>
<gene>
    <name evidence="3" type="ORF">RM877_34340</name>
</gene>
<evidence type="ECO:0000313" key="4">
    <source>
        <dbReference type="Proteomes" id="UP001183535"/>
    </source>
</evidence>
<dbReference type="AlphaFoldDB" id="A0ABD5F1P8"/>
<keyword evidence="4" id="KW-1185">Reference proteome</keyword>
<feature type="chain" id="PRO_5044827945" evidence="1">
    <location>
        <begin position="22"/>
        <end position="178"/>
    </location>
</feature>
<proteinExistence type="predicted"/>
<accession>A0ABD5F1P8</accession>
<reference evidence="4" key="1">
    <citation type="submission" date="2023-07" db="EMBL/GenBank/DDBJ databases">
        <title>30 novel species of actinomycetes from the DSMZ collection.</title>
        <authorList>
            <person name="Nouioui I."/>
        </authorList>
    </citation>
    <scope>NUCLEOTIDE SEQUENCE [LARGE SCALE GENOMIC DNA]</scope>
    <source>
        <strain evidence="4">DSM 41981</strain>
    </source>
</reference>
<organism evidence="3 4">
    <name type="scientific">Streptomyces doudnae</name>
    <dbReference type="NCBI Taxonomy" id="3075536"/>
    <lineage>
        <taxon>Bacteria</taxon>
        <taxon>Bacillati</taxon>
        <taxon>Actinomycetota</taxon>
        <taxon>Actinomycetes</taxon>
        <taxon>Kitasatosporales</taxon>
        <taxon>Streptomycetaceae</taxon>
        <taxon>Streptomyces</taxon>
    </lineage>
</organism>
<feature type="domain" description="DUF4232" evidence="2">
    <location>
        <begin position="43"/>
        <end position="174"/>
    </location>
</feature>